<evidence type="ECO:0000256" key="8">
    <source>
        <dbReference type="ARBA" id="ARBA00023012"/>
    </source>
</evidence>
<keyword evidence="5" id="KW-0547">Nucleotide-binding</keyword>
<keyword evidence="12" id="KW-1185">Reference proteome</keyword>
<dbReference type="Proteomes" id="UP000655420">
    <property type="component" value="Unassembled WGS sequence"/>
</dbReference>
<feature type="transmembrane region" description="Helical" evidence="9">
    <location>
        <begin position="600"/>
        <end position="622"/>
    </location>
</feature>
<dbReference type="EMBL" id="JAEHHL010000001">
    <property type="protein sequence ID" value="MBK0398217.1"/>
    <property type="molecule type" value="Genomic_DNA"/>
</dbReference>
<name>A0A8J7SD44_9RHOB</name>
<dbReference type="InterPro" id="IPR003661">
    <property type="entry name" value="HisK_dim/P_dom"/>
</dbReference>
<dbReference type="PANTHER" id="PTHR43065">
    <property type="entry name" value="SENSOR HISTIDINE KINASE"/>
    <property type="match status" value="1"/>
</dbReference>
<dbReference type="Gene3D" id="3.30.565.10">
    <property type="entry name" value="Histidine kinase-like ATPase, C-terminal domain"/>
    <property type="match status" value="1"/>
</dbReference>
<dbReference type="SUPFAM" id="SSF55874">
    <property type="entry name" value="ATPase domain of HSP90 chaperone/DNA topoisomerase II/histidine kinase"/>
    <property type="match status" value="1"/>
</dbReference>
<evidence type="ECO:0000256" key="5">
    <source>
        <dbReference type="ARBA" id="ARBA00022741"/>
    </source>
</evidence>
<keyword evidence="8" id="KW-0902">Two-component regulatory system</keyword>
<evidence type="ECO:0000256" key="2">
    <source>
        <dbReference type="ARBA" id="ARBA00012438"/>
    </source>
</evidence>
<feature type="transmembrane region" description="Helical" evidence="9">
    <location>
        <begin position="176"/>
        <end position="192"/>
    </location>
</feature>
<evidence type="ECO:0000256" key="3">
    <source>
        <dbReference type="ARBA" id="ARBA00022553"/>
    </source>
</evidence>
<comment type="caution">
    <text evidence="11">The sequence shown here is derived from an EMBL/GenBank/DDBJ whole genome shotgun (WGS) entry which is preliminary data.</text>
</comment>
<dbReference type="EC" id="2.7.13.3" evidence="2"/>
<keyword evidence="3" id="KW-0597">Phosphoprotein</keyword>
<dbReference type="GO" id="GO:0005524">
    <property type="term" value="F:ATP binding"/>
    <property type="evidence" value="ECO:0007669"/>
    <property type="project" value="UniProtKB-KW"/>
</dbReference>
<evidence type="ECO:0000313" key="12">
    <source>
        <dbReference type="Proteomes" id="UP000655420"/>
    </source>
</evidence>
<dbReference type="InterPro" id="IPR004358">
    <property type="entry name" value="Sig_transdc_His_kin-like_C"/>
</dbReference>
<dbReference type="InterPro" id="IPR005467">
    <property type="entry name" value="His_kinase_dom"/>
</dbReference>
<keyword evidence="9" id="KW-0812">Transmembrane</keyword>
<dbReference type="Pfam" id="PF02518">
    <property type="entry name" value="HATPase_c"/>
    <property type="match status" value="1"/>
</dbReference>
<feature type="transmembrane region" description="Helical" evidence="9">
    <location>
        <begin position="251"/>
        <end position="274"/>
    </location>
</feature>
<feature type="transmembrane region" description="Helical" evidence="9">
    <location>
        <begin position="355"/>
        <end position="375"/>
    </location>
</feature>
<dbReference type="PRINTS" id="PR00344">
    <property type="entry name" value="BCTRLSENSOR"/>
</dbReference>
<feature type="transmembrane region" description="Helical" evidence="9">
    <location>
        <begin position="381"/>
        <end position="401"/>
    </location>
</feature>
<evidence type="ECO:0000313" key="11">
    <source>
        <dbReference type="EMBL" id="MBK0398217.1"/>
    </source>
</evidence>
<dbReference type="AlphaFoldDB" id="A0A8J7SD44"/>
<keyword evidence="6" id="KW-0418">Kinase</keyword>
<dbReference type="InterPro" id="IPR036097">
    <property type="entry name" value="HisK_dim/P_sf"/>
</dbReference>
<dbReference type="RefSeq" id="WP_200607066.1">
    <property type="nucleotide sequence ID" value="NZ_JAEHHL010000001.1"/>
</dbReference>
<dbReference type="Gene3D" id="1.10.287.130">
    <property type="match status" value="1"/>
</dbReference>
<protein>
    <recommendedName>
        <fullName evidence="2">histidine kinase</fullName>
        <ecNumber evidence="2">2.7.13.3</ecNumber>
    </recommendedName>
</protein>
<dbReference type="SMART" id="SM00388">
    <property type="entry name" value="HisKA"/>
    <property type="match status" value="1"/>
</dbReference>
<reference evidence="11" key="1">
    <citation type="submission" date="2020-12" db="EMBL/GenBank/DDBJ databases">
        <title>Bacterial taxonomy.</title>
        <authorList>
            <person name="Pan X."/>
        </authorList>
    </citation>
    <scope>NUCLEOTIDE SEQUENCE</scope>
    <source>
        <strain evidence="11">M0105</strain>
    </source>
</reference>
<feature type="transmembrane region" description="Helical" evidence="9">
    <location>
        <begin position="146"/>
        <end position="164"/>
    </location>
</feature>
<feature type="transmembrane region" description="Helical" evidence="9">
    <location>
        <begin position="451"/>
        <end position="471"/>
    </location>
</feature>
<gene>
    <name evidence="11" type="ORF">H0I76_03365</name>
</gene>
<evidence type="ECO:0000256" key="9">
    <source>
        <dbReference type="SAM" id="Phobius"/>
    </source>
</evidence>
<dbReference type="Gene3D" id="1.10.4160.10">
    <property type="entry name" value="Hydantoin permease"/>
    <property type="match status" value="1"/>
</dbReference>
<evidence type="ECO:0000256" key="4">
    <source>
        <dbReference type="ARBA" id="ARBA00022679"/>
    </source>
</evidence>
<evidence type="ECO:0000256" key="7">
    <source>
        <dbReference type="ARBA" id="ARBA00022840"/>
    </source>
</evidence>
<comment type="catalytic activity">
    <reaction evidence="1">
        <text>ATP + protein L-histidine = ADP + protein N-phospho-L-histidine.</text>
        <dbReference type="EC" id="2.7.13.3"/>
    </reaction>
</comment>
<evidence type="ECO:0000259" key="10">
    <source>
        <dbReference type="PROSITE" id="PS50109"/>
    </source>
</evidence>
<dbReference type="GO" id="GO:0000155">
    <property type="term" value="F:phosphorelay sensor kinase activity"/>
    <property type="evidence" value="ECO:0007669"/>
    <property type="project" value="InterPro"/>
</dbReference>
<keyword evidence="4" id="KW-0808">Transferase</keyword>
<feature type="transmembrane region" description="Helical" evidence="9">
    <location>
        <begin position="38"/>
        <end position="63"/>
    </location>
</feature>
<dbReference type="InterPro" id="IPR003594">
    <property type="entry name" value="HATPase_dom"/>
</dbReference>
<feature type="transmembrane region" description="Helical" evidence="9">
    <location>
        <begin position="566"/>
        <end position="588"/>
    </location>
</feature>
<accession>A0A8J7SD44</accession>
<feature type="transmembrane region" description="Helical" evidence="9">
    <location>
        <begin position="69"/>
        <end position="91"/>
    </location>
</feature>
<dbReference type="InterPro" id="IPR036890">
    <property type="entry name" value="HATPase_C_sf"/>
</dbReference>
<feature type="transmembrane region" description="Helical" evidence="9">
    <location>
        <begin position="422"/>
        <end position="445"/>
    </location>
</feature>
<feature type="domain" description="Histidine kinase" evidence="10">
    <location>
        <begin position="663"/>
        <end position="871"/>
    </location>
</feature>
<proteinExistence type="predicted"/>
<keyword evidence="9" id="KW-0472">Membrane</keyword>
<feature type="transmembrane region" description="Helical" evidence="9">
    <location>
        <begin position="212"/>
        <end position="230"/>
    </location>
</feature>
<evidence type="ECO:0000256" key="6">
    <source>
        <dbReference type="ARBA" id="ARBA00022777"/>
    </source>
</evidence>
<dbReference type="SMART" id="SM00387">
    <property type="entry name" value="HATPase_c"/>
    <property type="match status" value="1"/>
</dbReference>
<keyword evidence="7" id="KW-0067">ATP-binding</keyword>
<keyword evidence="9" id="KW-1133">Transmembrane helix</keyword>
<dbReference type="PANTHER" id="PTHR43065:SF10">
    <property type="entry name" value="PEROXIDE STRESS-ACTIVATED HISTIDINE KINASE MAK3"/>
    <property type="match status" value="1"/>
</dbReference>
<dbReference type="CDD" id="cd00082">
    <property type="entry name" value="HisKA"/>
    <property type="match status" value="1"/>
</dbReference>
<sequence>MKHSPRPRSYHSWVANETLEDYALRFAAKSFRRWSPFVIANTALGGISFLALEAIGGAITLSFGFHNAFPAIIVTCLFIFVTNFPIAYYSSRHKVDMDLLTRGAGFGYIGSTITSLIYASFTFIFFALEGAIMAQALKLYADIPLVLGYIISSLVVIPITFAGMTMISRLQIATQPIWIVMLFAPFLAVVVGDPETVRLWIDHAGTATDHGGFDVIAFGSAISILFALSIQIGEQVDYLRFLPDRTRANRVGWWATVVSAGPGWIVIGGFKILFGSLLAVLAVSAGLPRETALEPIHMFIGAYSYMFDDPKIVLAAAAIFVLISQIKINVTNAYAGSLAWSNFFSRVTHQHPGRVVWLIFNILISLLLMLLGIFQTLELVLAVYSVIAAAWIAALFADLAILKPMRISPSFIEFRRAYLYDFNPVGCGSMAFGALIGILCFAGLAGPVAEAFAAPLAFLLALIAAVVIGVATKGQYYLARQPAVFGKARDHVIQCALCGAEYERPDMVRCPFHESPLCSLCCSLDAQCHDMCKQTSRADDPREAGIVSRASRGKIAPFMERRLRKVAVIFFGLVVVAAAVFLLTYRLIDYPEATPRDSGQLLFRTFLAMLPLLAVGAWWVVLSHESRELAEYELMTSLDELRRTQEELTRNEKLAAIGHITATVSHELRNPLGTMVTSSEILGRLLPRGAEPVREELERLQRNVWRCVHIIDDLLEFSRNRDPIMAPISIDDWVRGQLASGDLGVDVEPELDLRAGRAMLGDSERLRQILGNLLVNAVHACEAREGTNPKIVVGTRHEGDRVILWIADNGIGIADDAITKVFEPLYSTKAFGVGLGMPIVKRIVDQHGGDISIASEHGQGTTVTLSFPVAHASR</sequence>
<evidence type="ECO:0000256" key="1">
    <source>
        <dbReference type="ARBA" id="ARBA00000085"/>
    </source>
</evidence>
<organism evidence="11 12">
    <name type="scientific">Thermohalobaculum xanthum</name>
    <dbReference type="NCBI Taxonomy" id="2753746"/>
    <lineage>
        <taxon>Bacteria</taxon>
        <taxon>Pseudomonadati</taxon>
        <taxon>Pseudomonadota</taxon>
        <taxon>Alphaproteobacteria</taxon>
        <taxon>Rhodobacterales</taxon>
        <taxon>Paracoccaceae</taxon>
        <taxon>Thermohalobaculum</taxon>
    </lineage>
</organism>
<dbReference type="Pfam" id="PF00512">
    <property type="entry name" value="HisKA"/>
    <property type="match status" value="1"/>
</dbReference>
<dbReference type="SUPFAM" id="SSF47384">
    <property type="entry name" value="Homodimeric domain of signal transducing histidine kinase"/>
    <property type="match status" value="1"/>
</dbReference>
<feature type="transmembrane region" description="Helical" evidence="9">
    <location>
        <begin position="312"/>
        <end position="335"/>
    </location>
</feature>
<feature type="transmembrane region" description="Helical" evidence="9">
    <location>
        <begin position="103"/>
        <end position="126"/>
    </location>
</feature>
<dbReference type="CDD" id="cd00075">
    <property type="entry name" value="HATPase"/>
    <property type="match status" value="1"/>
</dbReference>
<dbReference type="PROSITE" id="PS50109">
    <property type="entry name" value="HIS_KIN"/>
    <property type="match status" value="1"/>
</dbReference>